<dbReference type="SUPFAM" id="SSF52096">
    <property type="entry name" value="ClpP/crotonase"/>
    <property type="match status" value="1"/>
</dbReference>
<dbReference type="EMBL" id="FOHZ01000017">
    <property type="protein sequence ID" value="SET68872.1"/>
    <property type="molecule type" value="Genomic_DNA"/>
</dbReference>
<evidence type="ECO:0000256" key="1">
    <source>
        <dbReference type="ARBA" id="ARBA00005254"/>
    </source>
</evidence>
<dbReference type="InterPro" id="IPR051683">
    <property type="entry name" value="Enoyl-CoA_Hydratase/Isomerase"/>
</dbReference>
<sequence>MNQSAVISTTDSRGVTRITLNRPDKRNAFDDRIITELTSAILAAGTNPDCRVVVLAGEGKHFSAGADLNYMKRTAELSQRENVEDAQRLAGLMQALDRLDRPTLCLVQGAAYGGALGLICAADIAIGTENSQFCLSEARLGITPAAIGPYVVRTLGQRHARRYFQTAEVIRSERAHELGLIHECVPEDQLASKAEELITALLRNGPVAMAAGKELVSAVSGGAVSDEIIQYTAEVIARLRTGDEGQEGLAAFFEKRTPDWAVTS</sequence>
<dbReference type="Gene3D" id="1.10.12.10">
    <property type="entry name" value="Lyase 2-enoyl-coa Hydratase, Chain A, domain 2"/>
    <property type="match status" value="1"/>
</dbReference>
<dbReference type="RefSeq" id="WP_091853695.1">
    <property type="nucleotide sequence ID" value="NZ_FOHZ01000017.1"/>
</dbReference>
<keyword evidence="3" id="KW-1185">Reference proteome</keyword>
<dbReference type="OrthoDB" id="9807606at2"/>
<dbReference type="PANTHER" id="PTHR42964:SF1">
    <property type="entry name" value="POLYKETIDE BIOSYNTHESIS ENOYL-COA HYDRATASE PKSH-RELATED"/>
    <property type="match status" value="1"/>
</dbReference>
<protein>
    <submittedName>
        <fullName evidence="2">Methylglutaconyl-CoA hydratase</fullName>
    </submittedName>
</protein>
<dbReference type="STRING" id="430453.SAMN04487962_11733"/>
<dbReference type="InterPro" id="IPR029045">
    <property type="entry name" value="ClpP/crotonase-like_dom_sf"/>
</dbReference>
<evidence type="ECO:0000313" key="2">
    <source>
        <dbReference type="EMBL" id="SET68872.1"/>
    </source>
</evidence>
<dbReference type="InterPro" id="IPR014748">
    <property type="entry name" value="Enoyl-CoA_hydra_C"/>
</dbReference>
<gene>
    <name evidence="2" type="ORF">SAMN04487962_11733</name>
</gene>
<dbReference type="InterPro" id="IPR001753">
    <property type="entry name" value="Enoyl-CoA_hydra/iso"/>
</dbReference>
<comment type="similarity">
    <text evidence="1">Belongs to the enoyl-CoA hydratase/isomerase family.</text>
</comment>
<dbReference type="PANTHER" id="PTHR42964">
    <property type="entry name" value="ENOYL-COA HYDRATASE"/>
    <property type="match status" value="1"/>
</dbReference>
<dbReference type="AlphaFoldDB" id="A0A1I0GDG0"/>
<proteinExistence type="inferred from homology"/>
<dbReference type="Gene3D" id="3.90.226.10">
    <property type="entry name" value="2-enoyl-CoA Hydratase, Chain A, domain 1"/>
    <property type="match status" value="1"/>
</dbReference>
<accession>A0A1I0GDG0</accession>
<dbReference type="GO" id="GO:0008300">
    <property type="term" value="P:isoprenoid catabolic process"/>
    <property type="evidence" value="ECO:0007669"/>
    <property type="project" value="TreeGrafter"/>
</dbReference>
<dbReference type="Pfam" id="PF00378">
    <property type="entry name" value="ECH_1"/>
    <property type="match status" value="1"/>
</dbReference>
<dbReference type="CDD" id="cd06558">
    <property type="entry name" value="crotonase-like"/>
    <property type="match status" value="1"/>
</dbReference>
<organism evidence="2 3">
    <name type="scientific">Marinobacter segnicrescens</name>
    <dbReference type="NCBI Taxonomy" id="430453"/>
    <lineage>
        <taxon>Bacteria</taxon>
        <taxon>Pseudomonadati</taxon>
        <taxon>Pseudomonadota</taxon>
        <taxon>Gammaproteobacteria</taxon>
        <taxon>Pseudomonadales</taxon>
        <taxon>Marinobacteraceae</taxon>
        <taxon>Marinobacter</taxon>
    </lineage>
</organism>
<dbReference type="Proteomes" id="UP000198762">
    <property type="component" value="Unassembled WGS sequence"/>
</dbReference>
<dbReference type="GO" id="GO:0003824">
    <property type="term" value="F:catalytic activity"/>
    <property type="evidence" value="ECO:0007669"/>
    <property type="project" value="UniProtKB-ARBA"/>
</dbReference>
<evidence type="ECO:0000313" key="3">
    <source>
        <dbReference type="Proteomes" id="UP000198762"/>
    </source>
</evidence>
<reference evidence="3" key="1">
    <citation type="submission" date="2016-10" db="EMBL/GenBank/DDBJ databases">
        <authorList>
            <person name="Varghese N."/>
            <person name="Submissions S."/>
        </authorList>
    </citation>
    <scope>NUCLEOTIDE SEQUENCE [LARGE SCALE GENOMIC DNA]</scope>
    <source>
        <strain evidence="3">CGMCC 1.6489</strain>
    </source>
</reference>
<name>A0A1I0GDG0_9GAMM</name>